<reference evidence="4 5" key="2">
    <citation type="submission" date="2018-03" db="EMBL/GenBank/DDBJ databases">
        <title>The ancient ancestry and fast evolution of plastids.</title>
        <authorList>
            <person name="Moore K.R."/>
            <person name="Magnabosco C."/>
            <person name="Momper L."/>
            <person name="Gold D.A."/>
            <person name="Bosak T."/>
            <person name="Fournier G.P."/>
        </authorList>
    </citation>
    <scope>NUCLEOTIDE SEQUENCE [LARGE SCALE GENOMIC DNA]</scope>
    <source>
        <strain evidence="4 5">ULC007</strain>
    </source>
</reference>
<reference evidence="4 5" key="1">
    <citation type="submission" date="2018-02" db="EMBL/GenBank/DDBJ databases">
        <authorList>
            <person name="Cohen D.B."/>
            <person name="Kent A.D."/>
        </authorList>
    </citation>
    <scope>NUCLEOTIDE SEQUENCE [LARGE SCALE GENOMIC DNA]</scope>
    <source>
        <strain evidence="4 5">ULC007</strain>
    </source>
</reference>
<dbReference type="Pfam" id="PF09992">
    <property type="entry name" value="NAGPA"/>
    <property type="match status" value="1"/>
</dbReference>
<dbReference type="OrthoDB" id="9809781at2"/>
<keyword evidence="1" id="KW-1133">Transmembrane helix</keyword>
<dbReference type="PANTHER" id="PTHR40446">
    <property type="entry name" value="N-ACETYLGLUCOSAMINE-1-PHOSPHODIESTER ALPHA-N-ACETYLGLUCOSAMINIDASE"/>
    <property type="match status" value="1"/>
</dbReference>
<evidence type="ECO:0000259" key="2">
    <source>
        <dbReference type="Pfam" id="PF09992"/>
    </source>
</evidence>
<gene>
    <name evidence="4" type="ORF">C7B65_02025</name>
</gene>
<dbReference type="STRING" id="1920490.GCA_001895925_00952"/>
<proteinExistence type="predicted"/>
<evidence type="ECO:0000259" key="3">
    <source>
        <dbReference type="Pfam" id="PF11741"/>
    </source>
</evidence>
<dbReference type="InterPro" id="IPR021731">
    <property type="entry name" value="AMIN_dom"/>
</dbReference>
<comment type="caution">
    <text evidence="4">The sequence shown here is derived from an EMBL/GenBank/DDBJ whole genome shotgun (WGS) entry which is preliminary data.</text>
</comment>
<feature type="transmembrane region" description="Helical" evidence="1">
    <location>
        <begin position="20"/>
        <end position="43"/>
    </location>
</feature>
<keyword evidence="1" id="KW-0472">Membrane</keyword>
<evidence type="ECO:0000313" key="4">
    <source>
        <dbReference type="EMBL" id="PSB22200.1"/>
    </source>
</evidence>
<feature type="domain" description="AMIN" evidence="3">
    <location>
        <begin position="155"/>
        <end position="209"/>
    </location>
</feature>
<dbReference type="RefSeq" id="WP_106253885.1">
    <property type="nucleotide sequence ID" value="NZ_MPPI01000001.1"/>
</dbReference>
<evidence type="ECO:0000313" key="5">
    <source>
        <dbReference type="Proteomes" id="UP000238634"/>
    </source>
</evidence>
<dbReference type="PANTHER" id="PTHR40446:SF2">
    <property type="entry name" value="N-ACETYLGLUCOSAMINE-1-PHOSPHODIESTER ALPHA-N-ACETYLGLUCOSAMINIDASE"/>
    <property type="match status" value="1"/>
</dbReference>
<keyword evidence="5" id="KW-1185">Reference proteome</keyword>
<protein>
    <submittedName>
        <fullName evidence="4">Uncharacterized protein</fullName>
    </submittedName>
</protein>
<keyword evidence="1" id="KW-0812">Transmembrane</keyword>
<dbReference type="AlphaFoldDB" id="A0A2T1DNX9"/>
<dbReference type="InterPro" id="IPR018711">
    <property type="entry name" value="NAGPA"/>
</dbReference>
<organism evidence="4 5">
    <name type="scientific">Phormidesmis priestleyi ULC007</name>
    <dbReference type="NCBI Taxonomy" id="1920490"/>
    <lineage>
        <taxon>Bacteria</taxon>
        <taxon>Bacillati</taxon>
        <taxon>Cyanobacteriota</taxon>
        <taxon>Cyanophyceae</taxon>
        <taxon>Leptolyngbyales</taxon>
        <taxon>Leptolyngbyaceae</taxon>
        <taxon>Phormidesmis</taxon>
    </lineage>
</organism>
<sequence length="617" mass="66385">MVKTQTCSRSRSPALPLLGWTLLIKILSIPVTSIVGFVIPAIATPFPEPPSTLSRPSLVPTVAQALPIQQVSQISLNGRVFTLPWSQWQGAGATRIGLSDAALVQLFGAQLLNTSTATNQPIDWFATPTPPLPTRLVAPFRYLDITNLAQQSGWQLKSQGNTLQISTPSAKVLGIRQGQQPNGERLVIDLDHPAPYQIDPQSQELVITLDAQSDPALIQSFKAKPGKQIKSIKLEATSDRTTIRVGIPIELRSQISTLSSPNRIVLDVRPDYLVDRDILWAPGLRWRQRYLTSGTAQFPVVWLEANSRQPGLRLRPILPNPTTVPGIAPLNQTARQAQASAAINGGFFNRNNQLPLGAIRRSGEWLSSPILNRGVFAWNDRGEARVDRLTLQETITTSNGQRLPLTSLNSGYSQAGVARYSAAWGATYAALSQAEIVLTVQNNRVTEQRTGGALGSLFSIPADGYLLVIRSNSAIAASLPIGTSLQIDSATVPADLNLYPNITGAGPLLIQNGRIVLDAKAEQFSDAFIREMAARSAIGQTTNGTLLLVTVHNRIGGRGATLSEMAQIMNQLGAVNALNLDGGSSTTLYLGGQILDRPPRSSARVQNGIGIFLQPIP</sequence>
<evidence type="ECO:0000256" key="1">
    <source>
        <dbReference type="SAM" id="Phobius"/>
    </source>
</evidence>
<feature type="domain" description="Phosphodiester glycosidase" evidence="2">
    <location>
        <begin position="436"/>
        <end position="612"/>
    </location>
</feature>
<accession>A0A2T1DNX9</accession>
<dbReference type="Proteomes" id="UP000238634">
    <property type="component" value="Unassembled WGS sequence"/>
</dbReference>
<dbReference type="Pfam" id="PF11741">
    <property type="entry name" value="AMIN"/>
    <property type="match status" value="1"/>
</dbReference>
<dbReference type="EMBL" id="PVWG01000001">
    <property type="protein sequence ID" value="PSB22200.1"/>
    <property type="molecule type" value="Genomic_DNA"/>
</dbReference>
<name>A0A2T1DNX9_9CYAN</name>